<sequence>MSNRFRVAVVQNCAEREMAPSIAAIEPLIRAAAKDGADLIQLPEMATMIEPDNAAVLRKTVTEAEDPGLAAFRRLASELGRWIHVGSLLIKEKGASRVANRAFVIDPEGRITARYDKIHLFDVAIKDGHAYKESATVAPGDKAVLAALPWGQMGLSICYDLRFAALFRALAQGGAAYLGIPAAFTYTTGLAHWHVLVRARAIETGSYVFAATQSGIHAEGRRTFGHSLIVSPWGEVLADAGDKVGYAMAEIDPAKVEEARQMIPALRHDRPFQAPERLVPFAAAGE</sequence>
<dbReference type="InterPro" id="IPR045254">
    <property type="entry name" value="Nit1/2_C-N_Hydrolase"/>
</dbReference>
<dbReference type="PROSITE" id="PS50263">
    <property type="entry name" value="CN_HYDROLASE"/>
    <property type="match status" value="1"/>
</dbReference>
<keyword evidence="1 3" id="KW-0378">Hydrolase</keyword>
<dbReference type="RefSeq" id="WP_151178006.1">
    <property type="nucleotide sequence ID" value="NZ_CP042906.1"/>
</dbReference>
<dbReference type="SUPFAM" id="SSF56317">
    <property type="entry name" value="Carbon-nitrogen hydrolase"/>
    <property type="match status" value="1"/>
</dbReference>
<dbReference type="PANTHER" id="PTHR23088">
    <property type="entry name" value="NITRILASE-RELATED"/>
    <property type="match status" value="1"/>
</dbReference>
<protein>
    <submittedName>
        <fullName evidence="3">Amidohydrolase</fullName>
    </submittedName>
</protein>
<dbReference type="AlphaFoldDB" id="A0A5J6MKS7"/>
<dbReference type="CDD" id="cd07572">
    <property type="entry name" value="nit"/>
    <property type="match status" value="1"/>
</dbReference>
<dbReference type="KEGG" id="htq:FRZ44_30900"/>
<proteinExistence type="predicted"/>
<evidence type="ECO:0000313" key="4">
    <source>
        <dbReference type="Proteomes" id="UP000326202"/>
    </source>
</evidence>
<evidence type="ECO:0000256" key="1">
    <source>
        <dbReference type="ARBA" id="ARBA00022801"/>
    </source>
</evidence>
<dbReference type="Proteomes" id="UP000326202">
    <property type="component" value="Chromosome"/>
</dbReference>
<gene>
    <name evidence="3" type="ORF">FRZ44_30900</name>
</gene>
<dbReference type="EMBL" id="CP042906">
    <property type="protein sequence ID" value="QEX17787.1"/>
    <property type="molecule type" value="Genomic_DNA"/>
</dbReference>
<dbReference type="GO" id="GO:0016811">
    <property type="term" value="F:hydrolase activity, acting on carbon-nitrogen (but not peptide) bonds, in linear amides"/>
    <property type="evidence" value="ECO:0007669"/>
    <property type="project" value="InterPro"/>
</dbReference>
<dbReference type="PANTHER" id="PTHR23088:SF27">
    <property type="entry name" value="DEAMINATED GLUTATHIONE AMIDASE"/>
    <property type="match status" value="1"/>
</dbReference>
<accession>A0A5J6MKS7</accession>
<keyword evidence="4" id="KW-1185">Reference proteome</keyword>
<evidence type="ECO:0000313" key="3">
    <source>
        <dbReference type="EMBL" id="QEX17787.1"/>
    </source>
</evidence>
<dbReference type="Pfam" id="PF00795">
    <property type="entry name" value="CN_hydrolase"/>
    <property type="match status" value="1"/>
</dbReference>
<dbReference type="OrthoDB" id="9811121at2"/>
<dbReference type="Gene3D" id="3.60.110.10">
    <property type="entry name" value="Carbon-nitrogen hydrolase"/>
    <property type="match status" value="1"/>
</dbReference>
<dbReference type="InterPro" id="IPR036526">
    <property type="entry name" value="C-N_Hydrolase_sf"/>
</dbReference>
<name>A0A5J6MKS7_9PROT</name>
<reference evidence="3 4" key="1">
    <citation type="submission" date="2019-08" db="EMBL/GenBank/DDBJ databases">
        <title>Hyperibacter terrae gen. nov., sp. nov. and Hyperibacter viscosus sp. nov., two new members in the family Rhodospirillaceae isolated from the rhizosphere of Hypericum perforatum.</title>
        <authorList>
            <person name="Noviana Z."/>
        </authorList>
    </citation>
    <scope>NUCLEOTIDE SEQUENCE [LARGE SCALE GENOMIC DNA]</scope>
    <source>
        <strain evidence="3 4">R5913</strain>
    </source>
</reference>
<organism evidence="3 4">
    <name type="scientific">Hypericibacter terrae</name>
    <dbReference type="NCBI Taxonomy" id="2602015"/>
    <lineage>
        <taxon>Bacteria</taxon>
        <taxon>Pseudomonadati</taxon>
        <taxon>Pseudomonadota</taxon>
        <taxon>Alphaproteobacteria</taxon>
        <taxon>Rhodospirillales</taxon>
        <taxon>Dongiaceae</taxon>
        <taxon>Hypericibacter</taxon>
    </lineage>
</organism>
<feature type="domain" description="CN hydrolase" evidence="2">
    <location>
        <begin position="5"/>
        <end position="253"/>
    </location>
</feature>
<dbReference type="InterPro" id="IPR003010">
    <property type="entry name" value="C-N_Hydrolase"/>
</dbReference>
<evidence type="ECO:0000259" key="2">
    <source>
        <dbReference type="PROSITE" id="PS50263"/>
    </source>
</evidence>